<evidence type="ECO:0000256" key="2">
    <source>
        <dbReference type="SAM" id="SignalP"/>
    </source>
</evidence>
<reference evidence="4" key="2">
    <citation type="submission" date="2022-01" db="EMBL/GenBank/DDBJ databases">
        <authorList>
            <person name="Zhou L.Y."/>
        </authorList>
    </citation>
    <scope>NUCLEOTIDE SEQUENCE</scope>
    <source>
        <strain evidence="4">TLK-CK17</strain>
    </source>
</reference>
<accession>A0ABS9HS33</accession>
<name>A0ABS9HS33_9GAMM</name>
<keyword evidence="2" id="KW-0732">Signal</keyword>
<dbReference type="EMBL" id="JAKJPO010000003">
    <property type="protein sequence ID" value="MCF7221754.1"/>
    <property type="molecule type" value="Genomic_DNA"/>
</dbReference>
<evidence type="ECO:0000313" key="5">
    <source>
        <dbReference type="Proteomes" id="UP001430796"/>
    </source>
</evidence>
<dbReference type="PANTHER" id="PTHR15629">
    <property type="entry name" value="SH3YL1 PROTEIN"/>
    <property type="match status" value="1"/>
</dbReference>
<comment type="caution">
    <text evidence="4">The sequence shown here is derived from an EMBL/GenBank/DDBJ whole genome shotgun (WGS) entry which is preliminary data.</text>
</comment>
<dbReference type="Proteomes" id="UP001430796">
    <property type="component" value="Unassembled WGS sequence"/>
</dbReference>
<feature type="region of interest" description="Disordered" evidence="1">
    <location>
        <begin position="237"/>
        <end position="299"/>
    </location>
</feature>
<feature type="domain" description="Ysc84 actin-binding" evidence="3">
    <location>
        <begin position="108"/>
        <end position="230"/>
    </location>
</feature>
<dbReference type="InterPro" id="IPR051702">
    <property type="entry name" value="SH3_domain_YSC84-like"/>
</dbReference>
<proteinExistence type="predicted"/>
<dbReference type="CDD" id="cd11524">
    <property type="entry name" value="SYLF"/>
    <property type="match status" value="1"/>
</dbReference>
<sequence length="299" mass="30737">MPFKPMQRALPRAARAVAAAVLLCAAATAVAGPTEEERARNAVRVLGDIQAIPESAIPDKLLDEARGIVVVPDTLKIGLVIGGRRGHGLMSVKNPDGTWSQPSFVKLTGGSVGFQAGVQSADVVLVFRSERGLDSIVNGKVTLGADAGVAAGPVGRNAATATDGQLKAEIWSWSRARGLFAGIALDGAVLSIDDDANQAVYGPGTTPRMIFEGRAQGQPANAVVDFRDQLEEATALARARRDDGAPAARPAASTLPATTVPPPATTAPMTAVPADPAATTPQPPPFETVEEPVQAEPLP</sequence>
<evidence type="ECO:0000313" key="4">
    <source>
        <dbReference type="EMBL" id="MCF7221754.1"/>
    </source>
</evidence>
<feature type="compositionally biased region" description="Low complexity" evidence="1">
    <location>
        <begin position="266"/>
        <end position="280"/>
    </location>
</feature>
<protein>
    <submittedName>
        <fullName evidence="4">Lipid-binding SYLF domain-containing protein</fullName>
    </submittedName>
</protein>
<feature type="compositionally biased region" description="Low complexity" evidence="1">
    <location>
        <begin position="245"/>
        <end position="258"/>
    </location>
</feature>
<dbReference type="InterPro" id="IPR007461">
    <property type="entry name" value="Ysc84_actin-binding"/>
</dbReference>
<reference evidence="4" key="1">
    <citation type="submission" date="2022-01" db="EMBL/GenBank/DDBJ databases">
        <title>Lysobacter chinensis sp. nov., a bacterium isolated from cow dung compost.</title>
        <authorList>
            <person name="Liu Y."/>
        </authorList>
    </citation>
    <scope>NUCLEOTIDE SEQUENCE</scope>
    <source>
        <strain evidence="4">TLK-CK17</strain>
    </source>
</reference>
<evidence type="ECO:0000256" key="1">
    <source>
        <dbReference type="SAM" id="MobiDB-lite"/>
    </source>
</evidence>
<dbReference type="Pfam" id="PF04366">
    <property type="entry name" value="Ysc84"/>
    <property type="match status" value="1"/>
</dbReference>
<feature type="chain" id="PRO_5046116479" evidence="2">
    <location>
        <begin position="32"/>
        <end position="299"/>
    </location>
</feature>
<evidence type="ECO:0000259" key="3">
    <source>
        <dbReference type="Pfam" id="PF04366"/>
    </source>
</evidence>
<dbReference type="PANTHER" id="PTHR15629:SF2">
    <property type="entry name" value="SH3 DOMAIN-CONTAINING YSC84-LIKE PROTEIN 1"/>
    <property type="match status" value="1"/>
</dbReference>
<feature type="signal peptide" evidence="2">
    <location>
        <begin position="1"/>
        <end position="31"/>
    </location>
</feature>
<gene>
    <name evidence="4" type="ORF">L3V18_08135</name>
</gene>
<organism evidence="4 5">
    <name type="scientific">Marilutibacter chinensis</name>
    <dbReference type="NCBI Taxonomy" id="2912247"/>
    <lineage>
        <taxon>Bacteria</taxon>
        <taxon>Pseudomonadati</taxon>
        <taxon>Pseudomonadota</taxon>
        <taxon>Gammaproteobacteria</taxon>
        <taxon>Lysobacterales</taxon>
        <taxon>Lysobacteraceae</taxon>
        <taxon>Marilutibacter</taxon>
    </lineage>
</organism>
<keyword evidence="5" id="KW-1185">Reference proteome</keyword>